<dbReference type="OrthoDB" id="110024at2759"/>
<evidence type="ECO:0000259" key="2">
    <source>
        <dbReference type="PROSITE" id="PS50076"/>
    </source>
</evidence>
<keyword evidence="4" id="KW-1185">Reference proteome</keyword>
<dbReference type="EMBL" id="CAJFCV020000002">
    <property type="protein sequence ID" value="CAG9096884.1"/>
    <property type="molecule type" value="Genomic_DNA"/>
</dbReference>
<dbReference type="Proteomes" id="UP000659654">
    <property type="component" value="Unassembled WGS sequence"/>
</dbReference>
<reference evidence="3" key="1">
    <citation type="submission" date="2020-09" db="EMBL/GenBank/DDBJ databases">
        <authorList>
            <person name="Kikuchi T."/>
        </authorList>
    </citation>
    <scope>NUCLEOTIDE SEQUENCE</scope>
    <source>
        <strain evidence="3">Ka4C1</strain>
    </source>
</reference>
<organism evidence="3 4">
    <name type="scientific">Bursaphelenchus xylophilus</name>
    <name type="common">Pinewood nematode worm</name>
    <name type="synonym">Aphelenchoides xylophilus</name>
    <dbReference type="NCBI Taxonomy" id="6326"/>
    <lineage>
        <taxon>Eukaryota</taxon>
        <taxon>Metazoa</taxon>
        <taxon>Ecdysozoa</taxon>
        <taxon>Nematoda</taxon>
        <taxon>Chromadorea</taxon>
        <taxon>Rhabditida</taxon>
        <taxon>Tylenchina</taxon>
        <taxon>Tylenchomorpha</taxon>
        <taxon>Aphelenchoidea</taxon>
        <taxon>Aphelenchoididae</taxon>
        <taxon>Bursaphelenchus</taxon>
    </lineage>
</organism>
<dbReference type="Pfam" id="PF23302">
    <property type="entry name" value="HTH_DNAJC9"/>
    <property type="match status" value="1"/>
</dbReference>
<protein>
    <submittedName>
        <fullName evidence="3">(pine wood nematode) hypothetical protein</fullName>
    </submittedName>
</protein>
<feature type="domain" description="J" evidence="2">
    <location>
        <begin position="15"/>
        <end position="99"/>
    </location>
</feature>
<comment type="caution">
    <text evidence="3">The sequence shown here is derived from an EMBL/GenBank/DDBJ whole genome shotgun (WGS) entry which is preliminary data.</text>
</comment>
<accession>A0A7I8WQP7</accession>
<sequence length="268" mass="31566">MPFKEDCIECFGHTDFYKIFGIEKTSTDVEIKKAYRKLAFLWHPDRFTAKDPSTAKKTGEGEILSDEHIKTVTKKFQVISRVYQILSTKDSRDEYDTSGTFGEDDAGDMDWKEYWRNMFPEITEDQINSYMNEYLGSAQEITDVKNAYETCKGDFNKMYEYIIGLNPDTEERIKQIVWHLISKEEVKVFPKFLKDDGAAIEKRRRKFEREAAEAEKIVEKRRQKPNADEDLVNAILKNNKKREAAMDEFMKKYIEPKKKSRRNGRAPE</sequence>
<dbReference type="GO" id="GO:0031072">
    <property type="term" value="F:heat shock protein binding"/>
    <property type="evidence" value="ECO:0007669"/>
    <property type="project" value="TreeGrafter"/>
</dbReference>
<dbReference type="InterPro" id="IPR036869">
    <property type="entry name" value="J_dom_sf"/>
</dbReference>
<feature type="coiled-coil region" evidence="1">
    <location>
        <begin position="197"/>
        <end position="224"/>
    </location>
</feature>
<dbReference type="InterPro" id="IPR052594">
    <property type="entry name" value="J_domain-containing_protein"/>
</dbReference>
<gene>
    <name evidence="3" type="ORF">BXYJ_LOCUS3943</name>
</gene>
<dbReference type="AlphaFoldDB" id="A0A7I8WQP7"/>
<evidence type="ECO:0000313" key="4">
    <source>
        <dbReference type="Proteomes" id="UP000659654"/>
    </source>
</evidence>
<dbReference type="GO" id="GO:0005737">
    <property type="term" value="C:cytoplasm"/>
    <property type="evidence" value="ECO:0007669"/>
    <property type="project" value="TreeGrafter"/>
</dbReference>
<dbReference type="PANTHER" id="PTHR44144:SF1">
    <property type="entry name" value="DNAJ HOMOLOG SUBFAMILY C MEMBER 9"/>
    <property type="match status" value="1"/>
</dbReference>
<dbReference type="PANTHER" id="PTHR44144">
    <property type="entry name" value="DNAJ HOMOLOG SUBFAMILY C MEMBER 9"/>
    <property type="match status" value="1"/>
</dbReference>
<dbReference type="InterPro" id="IPR056453">
    <property type="entry name" value="HTH_DNAJC9"/>
</dbReference>
<dbReference type="SMART" id="SM00271">
    <property type="entry name" value="DnaJ"/>
    <property type="match status" value="1"/>
</dbReference>
<dbReference type="Pfam" id="PF00226">
    <property type="entry name" value="DnaJ"/>
    <property type="match status" value="1"/>
</dbReference>
<name>A0A7I8WQP7_BURXY</name>
<evidence type="ECO:0000313" key="3">
    <source>
        <dbReference type="EMBL" id="CAD5215265.1"/>
    </source>
</evidence>
<dbReference type="GO" id="GO:0005634">
    <property type="term" value="C:nucleus"/>
    <property type="evidence" value="ECO:0007669"/>
    <property type="project" value="TreeGrafter"/>
</dbReference>
<dbReference type="PROSITE" id="PS50076">
    <property type="entry name" value="DNAJ_2"/>
    <property type="match status" value="1"/>
</dbReference>
<dbReference type="EMBL" id="CAJFDI010000002">
    <property type="protein sequence ID" value="CAD5215265.1"/>
    <property type="molecule type" value="Genomic_DNA"/>
</dbReference>
<dbReference type="SUPFAM" id="SSF46565">
    <property type="entry name" value="Chaperone J-domain"/>
    <property type="match status" value="1"/>
</dbReference>
<dbReference type="InterPro" id="IPR001623">
    <property type="entry name" value="DnaJ_domain"/>
</dbReference>
<dbReference type="Gene3D" id="1.10.287.110">
    <property type="entry name" value="DnaJ domain"/>
    <property type="match status" value="1"/>
</dbReference>
<proteinExistence type="predicted"/>
<keyword evidence="1" id="KW-0175">Coiled coil</keyword>
<dbReference type="PRINTS" id="PR00625">
    <property type="entry name" value="JDOMAIN"/>
</dbReference>
<dbReference type="CDD" id="cd06257">
    <property type="entry name" value="DnaJ"/>
    <property type="match status" value="1"/>
</dbReference>
<evidence type="ECO:0000256" key="1">
    <source>
        <dbReference type="SAM" id="Coils"/>
    </source>
</evidence>
<dbReference type="Proteomes" id="UP000582659">
    <property type="component" value="Unassembled WGS sequence"/>
</dbReference>